<protein>
    <submittedName>
        <fullName evidence="1">Uncharacterized protein</fullName>
    </submittedName>
</protein>
<dbReference type="Proteomes" id="UP001331515">
    <property type="component" value="Unassembled WGS sequence"/>
</dbReference>
<sequence length="124" mass="13105">MGRRGGQGSHSALNLSASQSLSSLLTAASLEGRTAKASYFNEEKCINLALACAQIERRVGEGALSESFFLIKDGIEEDCGLSGFFVCKSQQQHSSPQPPQGREPLAAFCFTSSAEFTWGSGPAP</sequence>
<name>A0AAN8CM48_CHAGU</name>
<accession>A0AAN8CM48</accession>
<comment type="caution">
    <text evidence="1">The sequence shown here is derived from an EMBL/GenBank/DDBJ whole genome shotgun (WGS) entry which is preliminary data.</text>
</comment>
<keyword evidence="2" id="KW-1185">Reference proteome</keyword>
<gene>
    <name evidence="1" type="ORF">CgunFtcFv8_002195</name>
</gene>
<proteinExistence type="predicted"/>
<dbReference type="EMBL" id="JAURVH010001530">
    <property type="protein sequence ID" value="KAK5906314.1"/>
    <property type="molecule type" value="Genomic_DNA"/>
</dbReference>
<reference evidence="1 2" key="1">
    <citation type="journal article" date="2023" name="Mol. Biol. Evol.">
        <title>Genomics of Secondarily Temperate Adaptation in the Only Non-Antarctic Icefish.</title>
        <authorList>
            <person name="Rivera-Colon A.G."/>
            <person name="Rayamajhi N."/>
            <person name="Minhas B.F."/>
            <person name="Madrigal G."/>
            <person name="Bilyk K.T."/>
            <person name="Yoon V."/>
            <person name="Hune M."/>
            <person name="Gregory S."/>
            <person name="Cheng C.H.C."/>
            <person name="Catchen J.M."/>
        </authorList>
    </citation>
    <scope>NUCLEOTIDE SEQUENCE [LARGE SCALE GENOMIC DNA]</scope>
    <source>
        <tissue evidence="1">White muscle</tissue>
    </source>
</reference>
<dbReference type="AlphaFoldDB" id="A0AAN8CM48"/>
<evidence type="ECO:0000313" key="1">
    <source>
        <dbReference type="EMBL" id="KAK5906314.1"/>
    </source>
</evidence>
<evidence type="ECO:0000313" key="2">
    <source>
        <dbReference type="Proteomes" id="UP001331515"/>
    </source>
</evidence>
<organism evidence="1 2">
    <name type="scientific">Champsocephalus gunnari</name>
    <name type="common">Mackerel icefish</name>
    <dbReference type="NCBI Taxonomy" id="52237"/>
    <lineage>
        <taxon>Eukaryota</taxon>
        <taxon>Metazoa</taxon>
        <taxon>Chordata</taxon>
        <taxon>Craniata</taxon>
        <taxon>Vertebrata</taxon>
        <taxon>Euteleostomi</taxon>
        <taxon>Actinopterygii</taxon>
        <taxon>Neopterygii</taxon>
        <taxon>Teleostei</taxon>
        <taxon>Neoteleostei</taxon>
        <taxon>Acanthomorphata</taxon>
        <taxon>Eupercaria</taxon>
        <taxon>Perciformes</taxon>
        <taxon>Notothenioidei</taxon>
        <taxon>Channichthyidae</taxon>
        <taxon>Champsocephalus</taxon>
    </lineage>
</organism>